<name>B7MGW8_ECO45</name>
<dbReference type="Pfam" id="PF03869">
    <property type="entry name" value="Arc"/>
    <property type="match status" value="1"/>
</dbReference>
<protein>
    <submittedName>
        <fullName evidence="2">Phage regulatory protein</fullName>
    </submittedName>
</protein>
<dbReference type="KEGG" id="ecz:ECS88_2500"/>
<reference evidence="3" key="1">
    <citation type="journal article" date="2009" name="PLoS Genet.">
        <title>Organised genome dynamics in the Escherichia coli species results in highly diverse adaptive paths.</title>
        <authorList>
            <person name="Touchon M."/>
            <person name="Hoede C."/>
            <person name="Tenaillon O."/>
            <person name="Barbe V."/>
            <person name="Baeriswyl S."/>
            <person name="Bidet P."/>
            <person name="Bingen E."/>
            <person name="Bonacorsi S."/>
            <person name="Bouchier C."/>
            <person name="Bouvet O."/>
            <person name="Calteau A."/>
            <person name="Chiapello H."/>
            <person name="Clermont O."/>
            <person name="Cruveiller S."/>
            <person name="Danchin A."/>
            <person name="Diard M."/>
            <person name="Dossat C."/>
            <person name="Karoui M.E."/>
            <person name="Frapy E."/>
            <person name="Garry L."/>
            <person name="Ghigo J.M."/>
            <person name="Gilles A.M."/>
            <person name="Johnson J."/>
            <person name="Le Bouguenec C."/>
            <person name="Lescat M."/>
            <person name="Mangenot S."/>
            <person name="Martinez-Jehanne V."/>
            <person name="Matic I."/>
            <person name="Nassif X."/>
            <person name="Oztas S."/>
            <person name="Petit M.A."/>
            <person name="Pichon C."/>
            <person name="Rouy Z."/>
            <person name="Ruf C.S."/>
            <person name="Schneider D."/>
            <person name="Tourret J."/>
            <person name="Vacherie B."/>
            <person name="Vallenet D."/>
            <person name="Medigue C."/>
            <person name="Rocha E.P.C."/>
            <person name="Denamur E."/>
        </authorList>
    </citation>
    <scope>NUCLEOTIDE SEQUENCE [LARGE SCALE GENOMIC DNA]</scope>
    <source>
        <strain evidence="3">S88 / ExPEC</strain>
    </source>
</reference>
<dbReference type="InterPro" id="IPR010985">
    <property type="entry name" value="Ribbon_hlx_hlx"/>
</dbReference>
<dbReference type="Gene3D" id="1.10.1220.10">
    <property type="entry name" value="Met repressor-like"/>
    <property type="match status" value="1"/>
</dbReference>
<keyword evidence="3" id="KW-1185">Reference proteome</keyword>
<accession>B7MGW8</accession>
<dbReference type="EMBL" id="CU928161">
    <property type="protein sequence ID" value="CAR03777.2"/>
    <property type="molecule type" value="Genomic_DNA"/>
</dbReference>
<organism evidence="2 3">
    <name type="scientific">Escherichia coli O45:K1 (strain S88 / ExPEC)</name>
    <dbReference type="NCBI Taxonomy" id="585035"/>
    <lineage>
        <taxon>Bacteria</taxon>
        <taxon>Pseudomonadati</taxon>
        <taxon>Pseudomonadota</taxon>
        <taxon>Gammaproteobacteria</taxon>
        <taxon>Enterobacterales</taxon>
        <taxon>Enterobacteriaceae</taxon>
        <taxon>Escherichia</taxon>
    </lineage>
</organism>
<gene>
    <name evidence="2" type="ordered locus">ECS88_2500</name>
</gene>
<proteinExistence type="predicted"/>
<dbReference type="GO" id="GO:0043565">
    <property type="term" value="F:sequence-specific DNA binding"/>
    <property type="evidence" value="ECO:0007669"/>
    <property type="project" value="UniProtKB-ARBA"/>
</dbReference>
<dbReference type="HOGENOM" id="CLU_171568_0_0_6"/>
<evidence type="ECO:0000313" key="3">
    <source>
        <dbReference type="Proteomes" id="UP000000747"/>
    </source>
</evidence>
<feature type="domain" description="Arc-like DNA binding" evidence="1">
    <location>
        <begin position="26"/>
        <end position="59"/>
    </location>
</feature>
<sequence>MHTLCYQIEYQRCYMAKGVSISPTTVRIPESLREALAVRASKNGRSVNSEIVMILQAAIDEDRSPKSVESFAQQEADKFKEALLETLKTMYAKDEK</sequence>
<dbReference type="SUPFAM" id="SSF47598">
    <property type="entry name" value="Ribbon-helix-helix"/>
    <property type="match status" value="1"/>
</dbReference>
<dbReference type="InterPro" id="IPR013321">
    <property type="entry name" value="Arc_rbn_hlx_hlx"/>
</dbReference>
<evidence type="ECO:0000313" key="2">
    <source>
        <dbReference type="EMBL" id="CAR03777.2"/>
    </source>
</evidence>
<dbReference type="GO" id="GO:0006355">
    <property type="term" value="P:regulation of DNA-templated transcription"/>
    <property type="evidence" value="ECO:0007669"/>
    <property type="project" value="InterPro"/>
</dbReference>
<dbReference type="AlphaFoldDB" id="B7MGW8"/>
<dbReference type="InterPro" id="IPR005569">
    <property type="entry name" value="Arc_DNA-bd_dom"/>
</dbReference>
<evidence type="ECO:0000259" key="1">
    <source>
        <dbReference type="Pfam" id="PF03869"/>
    </source>
</evidence>
<dbReference type="Proteomes" id="UP000000747">
    <property type="component" value="Chromosome"/>
</dbReference>